<protein>
    <submittedName>
        <fullName evidence="4">Putative peptidase S10, serine carboxypeptidase, Alpha/Beta hydrolase fold protein</fullName>
    </submittedName>
    <submittedName>
        <fullName evidence="3">Sinapoylglucose--sinapoylglucose O-sinapoyltransferase</fullName>
        <ecNumber evidence="3">2.3.1.103</ecNumber>
    </submittedName>
</protein>
<dbReference type="Proteomes" id="UP000215914">
    <property type="component" value="Chromosome 1"/>
</dbReference>
<dbReference type="PANTHER" id="PTHR11802">
    <property type="entry name" value="SERINE PROTEASE FAMILY S10 SERINE CARBOXYPEPTIDASE"/>
    <property type="match status" value="1"/>
</dbReference>
<dbReference type="STRING" id="4232.A0A251VQM6"/>
<dbReference type="FunFam" id="3.40.50.1820:FF:000072">
    <property type="entry name" value="Serine carboxypeptidase-like 19"/>
    <property type="match status" value="1"/>
</dbReference>
<dbReference type="SUPFAM" id="SSF53474">
    <property type="entry name" value="alpha/beta-Hydrolases"/>
    <property type="match status" value="1"/>
</dbReference>
<dbReference type="PRINTS" id="PR00724">
    <property type="entry name" value="CRBOXYPTASEC"/>
</dbReference>
<dbReference type="EMBL" id="MNCJ02000316">
    <property type="protein sequence ID" value="KAF5823030.1"/>
    <property type="molecule type" value="Genomic_DNA"/>
</dbReference>
<keyword evidence="4" id="KW-0378">Hydrolase</keyword>
<keyword evidence="4" id="KW-0645">Protease</keyword>
<gene>
    <name evidence="4" type="ORF">HannXRQ_Chr01g0022281</name>
    <name evidence="3" type="ORF">HanXRQr2_Chr01g0033791</name>
</gene>
<dbReference type="Gene3D" id="3.40.50.12670">
    <property type="match status" value="1"/>
</dbReference>
<reference evidence="3 5" key="1">
    <citation type="journal article" date="2017" name="Nature">
        <title>The sunflower genome provides insights into oil metabolism, flowering and Asterid evolution.</title>
        <authorList>
            <person name="Badouin H."/>
            <person name="Gouzy J."/>
            <person name="Grassa C.J."/>
            <person name="Murat F."/>
            <person name="Staton S.E."/>
            <person name="Cottret L."/>
            <person name="Lelandais-Briere C."/>
            <person name="Owens G.L."/>
            <person name="Carrere S."/>
            <person name="Mayjonade B."/>
            <person name="Legrand L."/>
            <person name="Gill N."/>
            <person name="Kane N.C."/>
            <person name="Bowers J.E."/>
            <person name="Hubner S."/>
            <person name="Bellec A."/>
            <person name="Berard A."/>
            <person name="Berges H."/>
            <person name="Blanchet N."/>
            <person name="Boniface M.C."/>
            <person name="Brunel D."/>
            <person name="Catrice O."/>
            <person name="Chaidir N."/>
            <person name="Claudel C."/>
            <person name="Donnadieu C."/>
            <person name="Faraut T."/>
            <person name="Fievet G."/>
            <person name="Helmstetter N."/>
            <person name="King M."/>
            <person name="Knapp S.J."/>
            <person name="Lai Z."/>
            <person name="Le Paslier M.C."/>
            <person name="Lippi Y."/>
            <person name="Lorenzon L."/>
            <person name="Mandel J.R."/>
            <person name="Marage G."/>
            <person name="Marchand G."/>
            <person name="Marquand E."/>
            <person name="Bret-Mestries E."/>
            <person name="Morien E."/>
            <person name="Nambeesan S."/>
            <person name="Nguyen T."/>
            <person name="Pegot-Espagnet P."/>
            <person name="Pouilly N."/>
            <person name="Raftis F."/>
            <person name="Sallet E."/>
            <person name="Schiex T."/>
            <person name="Thomas J."/>
            <person name="Vandecasteele C."/>
            <person name="Vares D."/>
            <person name="Vear F."/>
            <person name="Vautrin S."/>
            <person name="Crespi M."/>
            <person name="Mangin B."/>
            <person name="Burke J.M."/>
            <person name="Salse J."/>
            <person name="Munos S."/>
            <person name="Vincourt P."/>
            <person name="Rieseberg L.H."/>
            <person name="Langlade N.B."/>
        </authorList>
    </citation>
    <scope>NUCLEOTIDE SEQUENCE [LARGE SCALE GENOMIC DNA]</scope>
    <source>
        <strain evidence="5">cv. SF193</strain>
        <tissue evidence="3">Leaves</tissue>
    </source>
</reference>
<dbReference type="Gramene" id="mRNA:HanXRQr2_Chr01g0033791">
    <property type="protein sequence ID" value="mRNA:HanXRQr2_Chr01g0033791"/>
    <property type="gene ID" value="HanXRQr2_Chr01g0033791"/>
</dbReference>
<dbReference type="InterPro" id="IPR001563">
    <property type="entry name" value="Peptidase_S10"/>
</dbReference>
<feature type="chain" id="PRO_5013327169" evidence="2">
    <location>
        <begin position="22"/>
        <end position="448"/>
    </location>
</feature>
<dbReference type="GO" id="GO:0019748">
    <property type="term" value="P:secondary metabolic process"/>
    <property type="evidence" value="ECO:0000318"/>
    <property type="project" value="GO_Central"/>
</dbReference>
<dbReference type="GO" id="GO:0006508">
    <property type="term" value="P:proteolysis"/>
    <property type="evidence" value="ECO:0007669"/>
    <property type="project" value="InterPro"/>
</dbReference>
<sequence>MIRYFVFLLFIQSCLITKSHSKSIIRRLPGYDGYLPFKLETGYVGIGEKEDLKLFYCFVESTRNPKEDPLIFHIPGGPGASALFAMLEEAGPLTLISDNLTLTLNPYAWTKMANIIFVDIPAGTGYSYAETKQGWTSSDTILAAHSNEFIKKFLIDHPKFLRNPLYISGYSYTGIVVPKVTLDLYEGIERGEQPPVNIQGYILGSPLTDKFMDINSRFEYAHRMALISDDIYKEAIDNCDGNYVDINLANLVCTNSLRSYEECTSHINVDHILLPFCNKSDPTLDCEFRMSKALSKWANTDLVRQALNIHQGKVGKWVVINQTLHYKYGKSDTICYSYDIFSSFSYHKQLTSKNCRALILSGDHDFTFPHVGTEQWITLLNLEVQTPWKPFYVDDQVGGYVTEYAQNNYSLTYASVRGAGHTVVFFKPKESMVLAQRWFSSQTYSSDS</sequence>
<dbReference type="AlphaFoldDB" id="A0A251VQM6"/>
<keyword evidence="4" id="KW-0121">Carboxypeptidase</keyword>
<reference evidence="3" key="3">
    <citation type="submission" date="2020-06" db="EMBL/GenBank/DDBJ databases">
        <title>Helianthus annuus Genome sequencing and assembly Release 2.</title>
        <authorList>
            <person name="Gouzy J."/>
            <person name="Langlade N."/>
            <person name="Munos S."/>
        </authorList>
    </citation>
    <scope>NUCLEOTIDE SEQUENCE</scope>
    <source>
        <tissue evidence="3">Leaves</tissue>
    </source>
</reference>
<dbReference type="OMA" id="NASNEEC"/>
<organism evidence="4 5">
    <name type="scientific">Helianthus annuus</name>
    <name type="common">Common sunflower</name>
    <dbReference type="NCBI Taxonomy" id="4232"/>
    <lineage>
        <taxon>Eukaryota</taxon>
        <taxon>Viridiplantae</taxon>
        <taxon>Streptophyta</taxon>
        <taxon>Embryophyta</taxon>
        <taxon>Tracheophyta</taxon>
        <taxon>Spermatophyta</taxon>
        <taxon>Magnoliopsida</taxon>
        <taxon>eudicotyledons</taxon>
        <taxon>Gunneridae</taxon>
        <taxon>Pentapetalae</taxon>
        <taxon>asterids</taxon>
        <taxon>campanulids</taxon>
        <taxon>Asterales</taxon>
        <taxon>Asteraceae</taxon>
        <taxon>Asteroideae</taxon>
        <taxon>Heliantheae alliance</taxon>
        <taxon>Heliantheae</taxon>
        <taxon>Helianthus</taxon>
    </lineage>
</organism>
<feature type="signal peptide" evidence="2">
    <location>
        <begin position="1"/>
        <end position="21"/>
    </location>
</feature>
<keyword evidence="5" id="KW-1185">Reference proteome</keyword>
<dbReference type="EMBL" id="CM007890">
    <property type="protein sequence ID" value="OTG37754.1"/>
    <property type="molecule type" value="Genomic_DNA"/>
</dbReference>
<name>A0A251VQM6_HELAN</name>
<evidence type="ECO:0000256" key="2">
    <source>
        <dbReference type="SAM" id="SignalP"/>
    </source>
</evidence>
<dbReference type="Gene3D" id="3.40.50.1820">
    <property type="entry name" value="alpha/beta hydrolase"/>
    <property type="match status" value="1"/>
</dbReference>
<dbReference type="InterPro" id="IPR029058">
    <property type="entry name" value="AB_hydrolase_fold"/>
</dbReference>
<comment type="similarity">
    <text evidence="1">Belongs to the peptidase S10 family.</text>
</comment>
<accession>A0A251VQM6</accession>
<dbReference type="EC" id="2.3.1.103" evidence="3"/>
<keyword evidence="2" id="KW-0732">Signal</keyword>
<evidence type="ECO:0000313" key="5">
    <source>
        <dbReference type="Proteomes" id="UP000215914"/>
    </source>
</evidence>
<evidence type="ECO:0000256" key="1">
    <source>
        <dbReference type="ARBA" id="ARBA00009431"/>
    </source>
</evidence>
<evidence type="ECO:0000313" key="4">
    <source>
        <dbReference type="EMBL" id="OTG37754.1"/>
    </source>
</evidence>
<reference evidence="4" key="2">
    <citation type="submission" date="2017-02" db="EMBL/GenBank/DDBJ databases">
        <title>Sunflower complete genome.</title>
        <authorList>
            <person name="Langlade N."/>
            <person name="Munos S."/>
        </authorList>
    </citation>
    <scope>NUCLEOTIDE SEQUENCE [LARGE SCALE GENOMIC DNA]</scope>
    <source>
        <tissue evidence="4">Leaves</tissue>
    </source>
</reference>
<dbReference type="Pfam" id="PF00450">
    <property type="entry name" value="Peptidase_S10"/>
    <property type="match status" value="1"/>
</dbReference>
<dbReference type="GO" id="GO:0047158">
    <property type="term" value="F:sinapoylglucose-sinapoylglucose O-sinapoyltransferase activity"/>
    <property type="evidence" value="ECO:0007669"/>
    <property type="project" value="UniProtKB-EC"/>
</dbReference>
<proteinExistence type="inferred from homology"/>
<evidence type="ECO:0000313" key="3">
    <source>
        <dbReference type="EMBL" id="KAF5823030.1"/>
    </source>
</evidence>
<dbReference type="GO" id="GO:0016747">
    <property type="term" value="F:acyltransferase activity, transferring groups other than amino-acyl groups"/>
    <property type="evidence" value="ECO:0000318"/>
    <property type="project" value="GO_Central"/>
</dbReference>
<keyword evidence="3" id="KW-0012">Acyltransferase</keyword>
<dbReference type="GO" id="GO:0004185">
    <property type="term" value="F:serine-type carboxypeptidase activity"/>
    <property type="evidence" value="ECO:0007669"/>
    <property type="project" value="InterPro"/>
</dbReference>
<dbReference type="InParanoid" id="A0A251VQM6"/>
<keyword evidence="3" id="KW-0808">Transferase</keyword>
<dbReference type="PANTHER" id="PTHR11802:SF385">
    <property type="entry name" value="SINAPOYLGLUCOSE--SINAPOYLGLUCOSE O-SINAPOYLTRANSFERASE"/>
    <property type="match status" value="1"/>
</dbReference>